<dbReference type="Proteomes" id="UP001430360">
    <property type="component" value="Unassembled WGS sequence"/>
</dbReference>
<feature type="transmembrane region" description="Helical" evidence="7">
    <location>
        <begin position="169"/>
        <end position="194"/>
    </location>
</feature>
<keyword evidence="2" id="KW-0813">Transport</keyword>
<dbReference type="EMBL" id="JAJQKU010000004">
    <property type="protein sequence ID" value="MCD9098144.1"/>
    <property type="molecule type" value="Genomic_DNA"/>
</dbReference>
<evidence type="ECO:0000256" key="6">
    <source>
        <dbReference type="ARBA" id="ARBA00023136"/>
    </source>
</evidence>
<dbReference type="Pfam" id="PF00375">
    <property type="entry name" value="SDF"/>
    <property type="match status" value="1"/>
</dbReference>
<feature type="transmembrane region" description="Helical" evidence="7">
    <location>
        <begin position="64"/>
        <end position="89"/>
    </location>
</feature>
<evidence type="ECO:0000256" key="2">
    <source>
        <dbReference type="ARBA" id="ARBA00022448"/>
    </source>
</evidence>
<dbReference type="InterPro" id="IPR001991">
    <property type="entry name" value="Na-dicarboxylate_symporter"/>
</dbReference>
<reference evidence="8" key="1">
    <citation type="submission" date="2021-12" db="EMBL/GenBank/DDBJ databases">
        <authorList>
            <person name="Ulrich A."/>
        </authorList>
    </citation>
    <scope>NUCLEOTIDE SEQUENCE</scope>
    <source>
        <strain evidence="8">A1P009</strain>
    </source>
</reference>
<keyword evidence="6 7" id="KW-0472">Membrane</keyword>
<dbReference type="SUPFAM" id="SSF118215">
    <property type="entry name" value="Proton glutamate symport protein"/>
    <property type="match status" value="1"/>
</dbReference>
<keyword evidence="3" id="KW-1003">Cell membrane</keyword>
<keyword evidence="9" id="KW-1185">Reference proteome</keyword>
<reference evidence="8" key="2">
    <citation type="journal article" date="2022" name="Syst. Appl. Microbiol.">
        <title>Physiological and genomic characterisation of Luteimonas fraxinea sp. nov., a bacterial species associated with trees tolerant to ash dieback.</title>
        <authorList>
            <person name="Ulrich K."/>
            <person name="Becker R."/>
            <person name="Behrendt U."/>
            <person name="Kube M."/>
            <person name="Schneck V."/>
            <person name="Ulrich A."/>
        </authorList>
    </citation>
    <scope>NUCLEOTIDE SEQUENCE</scope>
    <source>
        <strain evidence="8">A1P009</strain>
    </source>
</reference>
<dbReference type="InterPro" id="IPR036458">
    <property type="entry name" value="Na:dicarbo_symporter_sf"/>
</dbReference>
<evidence type="ECO:0000256" key="5">
    <source>
        <dbReference type="ARBA" id="ARBA00022989"/>
    </source>
</evidence>
<evidence type="ECO:0000256" key="4">
    <source>
        <dbReference type="ARBA" id="ARBA00022692"/>
    </source>
</evidence>
<comment type="caution">
    <text evidence="8">The sequence shown here is derived from an EMBL/GenBank/DDBJ whole genome shotgun (WGS) entry which is preliminary data.</text>
</comment>
<proteinExistence type="predicted"/>
<feature type="transmembrane region" description="Helical" evidence="7">
    <location>
        <begin position="383"/>
        <end position="404"/>
    </location>
</feature>
<name>A0ABS8UGG9_9GAMM</name>
<accession>A0ABS8UGG9</accession>
<feature type="transmembrane region" description="Helical" evidence="7">
    <location>
        <begin position="247"/>
        <end position="274"/>
    </location>
</feature>
<comment type="subcellular location">
    <subcellularLocation>
        <location evidence="1">Cell membrane</location>
        <topology evidence="1">Multi-pass membrane protein</topology>
    </subcellularLocation>
</comment>
<evidence type="ECO:0000256" key="7">
    <source>
        <dbReference type="SAM" id="Phobius"/>
    </source>
</evidence>
<dbReference type="PRINTS" id="PR00173">
    <property type="entry name" value="EDTRNSPORT"/>
</dbReference>
<sequence>MTSTPGSGGMPLHTKMLIGFLIGAIAGLAINLLTGHLTVDGVPPAFSGWVEGLIQYVTEPVGQLFLRLLFMLVVPLVFSALILGVVEIGDPRALGRLGGKTLVWVFGTTFIAVIIGLVVVSIIQPGAGIDPALRDAMLSDSVAAGATIAEPAKIGLVDMLLNMVPRNPIAAAAATDLIAVMVFALLFGIAATVVNSPGTRSFVGAVQGIYDISLKLIDWVIRLAPYAVAALLFTLTARMGLGLMVQLGWFVLTAVLALALHFFGTFSLLIAVLGRRSPLEVFKKSQPALLTAFSTSSSAATLPTSLKTAEENLGVPRRVARFVCTLGATVNMNGTALYEGVTVLFLAQLFGIELTLLQQAMILVMCIMGGIGAASVPGGSLPVIATILVMFGIPPEGIGIILGVDRFLDMCRTTVNIGGDMVGSVVIGRGEADEDDDAEPVTDQALPRPA</sequence>
<feature type="transmembrane region" description="Helical" evidence="7">
    <location>
        <begin position="223"/>
        <end position="241"/>
    </location>
</feature>
<dbReference type="Gene3D" id="1.10.3860.10">
    <property type="entry name" value="Sodium:dicarboxylate symporter"/>
    <property type="match status" value="1"/>
</dbReference>
<dbReference type="PANTHER" id="PTHR42865">
    <property type="entry name" value="PROTON/GLUTAMATE-ASPARTATE SYMPORTER"/>
    <property type="match status" value="1"/>
</dbReference>
<evidence type="ECO:0000313" key="9">
    <source>
        <dbReference type="Proteomes" id="UP001430360"/>
    </source>
</evidence>
<keyword evidence="5 7" id="KW-1133">Transmembrane helix</keyword>
<protein>
    <submittedName>
        <fullName evidence="8">Dicarboxylate/amino acid:cation symporter</fullName>
    </submittedName>
</protein>
<dbReference type="PANTHER" id="PTHR42865:SF7">
    <property type="entry name" value="PROTON_GLUTAMATE-ASPARTATE SYMPORTER"/>
    <property type="match status" value="1"/>
</dbReference>
<evidence type="ECO:0000313" key="8">
    <source>
        <dbReference type="EMBL" id="MCD9098144.1"/>
    </source>
</evidence>
<gene>
    <name evidence="8" type="ORF">LTT95_14470</name>
</gene>
<keyword evidence="4 7" id="KW-0812">Transmembrane</keyword>
<evidence type="ECO:0000256" key="3">
    <source>
        <dbReference type="ARBA" id="ARBA00022475"/>
    </source>
</evidence>
<feature type="transmembrane region" description="Helical" evidence="7">
    <location>
        <begin position="12"/>
        <end position="33"/>
    </location>
</feature>
<organism evidence="8 9">
    <name type="scientific">Luteimonas fraxinea</name>
    <dbReference type="NCBI Taxonomy" id="2901869"/>
    <lineage>
        <taxon>Bacteria</taxon>
        <taxon>Pseudomonadati</taxon>
        <taxon>Pseudomonadota</taxon>
        <taxon>Gammaproteobacteria</taxon>
        <taxon>Lysobacterales</taxon>
        <taxon>Lysobacteraceae</taxon>
        <taxon>Luteimonas</taxon>
    </lineage>
</organism>
<evidence type="ECO:0000256" key="1">
    <source>
        <dbReference type="ARBA" id="ARBA00004651"/>
    </source>
</evidence>
<feature type="transmembrane region" description="Helical" evidence="7">
    <location>
        <begin position="101"/>
        <end position="123"/>
    </location>
</feature>
<dbReference type="RefSeq" id="WP_232137332.1">
    <property type="nucleotide sequence ID" value="NZ_CP089507.1"/>
</dbReference>